<dbReference type="EMBL" id="VDCV01000019">
    <property type="protein sequence ID" value="KAB5512182.1"/>
    <property type="molecule type" value="Genomic_DNA"/>
</dbReference>
<comment type="caution">
    <text evidence="10">The sequence shown here is derived from an EMBL/GenBank/DDBJ whole genome shotgun (WGS) entry which is preliminary data.</text>
</comment>
<protein>
    <recommendedName>
        <fullName evidence="12">Leucine-rich repeat-containing N-terminal plant-type domain-containing protein</fullName>
    </recommendedName>
</protein>
<keyword evidence="3" id="KW-1003">Cell membrane</keyword>
<dbReference type="PRINTS" id="PR00019">
    <property type="entry name" value="LEURICHRPT"/>
</dbReference>
<keyword evidence="8" id="KW-0472">Membrane</keyword>
<dbReference type="SUPFAM" id="SSF52058">
    <property type="entry name" value="L domain-like"/>
    <property type="match status" value="1"/>
</dbReference>
<name>A0A5N5J060_9ROSI</name>
<dbReference type="PANTHER" id="PTHR48065:SF56">
    <property type="entry name" value="RECEPTOR-LIKE PROTEIN 46"/>
    <property type="match status" value="1"/>
</dbReference>
<evidence type="ECO:0000256" key="9">
    <source>
        <dbReference type="ARBA" id="ARBA00023180"/>
    </source>
</evidence>
<keyword evidence="6" id="KW-0677">Repeat</keyword>
<reference evidence="11" key="1">
    <citation type="journal article" date="2019" name="Gigascience">
        <title>De novo genome assembly of the endangered Acer yangbiense, a plant species with extremely small populations endemic to Yunnan Province, China.</title>
        <authorList>
            <person name="Yang J."/>
            <person name="Wariss H.M."/>
            <person name="Tao L."/>
            <person name="Zhang R."/>
            <person name="Yun Q."/>
            <person name="Hollingsworth P."/>
            <person name="Dao Z."/>
            <person name="Luo G."/>
            <person name="Guo H."/>
            <person name="Ma Y."/>
            <person name="Sun W."/>
        </authorList>
    </citation>
    <scope>NUCLEOTIDE SEQUENCE [LARGE SCALE GENOMIC DNA]</scope>
    <source>
        <strain evidence="11">cv. br00</strain>
    </source>
</reference>
<evidence type="ECO:0000256" key="2">
    <source>
        <dbReference type="ARBA" id="ARBA00009592"/>
    </source>
</evidence>
<keyword evidence="7" id="KW-1133">Transmembrane helix</keyword>
<evidence type="ECO:0000313" key="10">
    <source>
        <dbReference type="EMBL" id="KAB5512182.1"/>
    </source>
</evidence>
<organism evidence="10 11">
    <name type="scientific">Salix brachista</name>
    <dbReference type="NCBI Taxonomy" id="2182728"/>
    <lineage>
        <taxon>Eukaryota</taxon>
        <taxon>Viridiplantae</taxon>
        <taxon>Streptophyta</taxon>
        <taxon>Embryophyta</taxon>
        <taxon>Tracheophyta</taxon>
        <taxon>Spermatophyta</taxon>
        <taxon>Magnoliopsida</taxon>
        <taxon>eudicotyledons</taxon>
        <taxon>Gunneridae</taxon>
        <taxon>Pentapetalae</taxon>
        <taxon>rosids</taxon>
        <taxon>fabids</taxon>
        <taxon>Malpighiales</taxon>
        <taxon>Salicaceae</taxon>
        <taxon>Saliceae</taxon>
        <taxon>Salix</taxon>
    </lineage>
</organism>
<dbReference type="Gene3D" id="3.80.10.10">
    <property type="entry name" value="Ribonuclease Inhibitor"/>
    <property type="match status" value="1"/>
</dbReference>
<proteinExistence type="inferred from homology"/>
<comment type="similarity">
    <text evidence="2">Belongs to the RLP family.</text>
</comment>
<gene>
    <name evidence="10" type="ORF">DKX38_029210</name>
</gene>
<evidence type="ECO:0000256" key="7">
    <source>
        <dbReference type="ARBA" id="ARBA00022989"/>
    </source>
</evidence>
<dbReference type="Pfam" id="PF13855">
    <property type="entry name" value="LRR_8"/>
    <property type="match status" value="1"/>
</dbReference>
<dbReference type="InterPro" id="IPR001611">
    <property type="entry name" value="Leu-rich_rpt"/>
</dbReference>
<keyword evidence="11" id="KW-1185">Reference proteome</keyword>
<evidence type="ECO:0000313" key="11">
    <source>
        <dbReference type="Proteomes" id="UP000326939"/>
    </source>
</evidence>
<evidence type="ECO:0008006" key="12">
    <source>
        <dbReference type="Google" id="ProtNLM"/>
    </source>
</evidence>
<keyword evidence="5" id="KW-0812">Transmembrane</keyword>
<dbReference type="Proteomes" id="UP000326939">
    <property type="component" value="Chromosome 19"/>
</dbReference>
<comment type="subcellular location">
    <subcellularLocation>
        <location evidence="1">Cell membrane</location>
        <topology evidence="1">Single-pass type I membrane protein</topology>
    </subcellularLocation>
</comment>
<evidence type="ECO:0000256" key="4">
    <source>
        <dbReference type="ARBA" id="ARBA00022614"/>
    </source>
</evidence>
<evidence type="ECO:0000256" key="8">
    <source>
        <dbReference type="ARBA" id="ARBA00023136"/>
    </source>
</evidence>
<evidence type="ECO:0000256" key="3">
    <source>
        <dbReference type="ARBA" id="ARBA00022475"/>
    </source>
</evidence>
<evidence type="ECO:0000256" key="1">
    <source>
        <dbReference type="ARBA" id="ARBA00004251"/>
    </source>
</evidence>
<keyword evidence="4" id="KW-0433">Leucine-rich repeat</keyword>
<dbReference type="PANTHER" id="PTHR48065">
    <property type="entry name" value="OS10G0469600 PROTEIN"/>
    <property type="match status" value="1"/>
</dbReference>
<dbReference type="AlphaFoldDB" id="A0A5N5J060"/>
<accession>A0A5N5J060</accession>
<dbReference type="InterPro" id="IPR032675">
    <property type="entry name" value="LRR_dom_sf"/>
</dbReference>
<evidence type="ECO:0000256" key="6">
    <source>
        <dbReference type="ARBA" id="ARBA00022737"/>
    </source>
</evidence>
<sequence>MKFLCLDLKWKTQKRAKQQPLGSPLYFVKNERGEERSNLQVSERENDRWIEMRKSMVSERENDRWIEMRKSMVLNISDNKLSGRIPASFGDMESLESLDSSQNNLSGEIPETFSQLLQLSSLDLSKNKITGNIPDGPQMDWLDNLSFYANNSGLCGTQVQSAVTPDG</sequence>
<evidence type="ECO:0000256" key="5">
    <source>
        <dbReference type="ARBA" id="ARBA00022692"/>
    </source>
</evidence>
<dbReference type="FunFam" id="3.80.10.10:FF:000356">
    <property type="entry name" value="LRR receptor-like serine/threonine-protein kinase"/>
    <property type="match status" value="1"/>
</dbReference>
<keyword evidence="9" id="KW-0325">Glycoprotein</keyword>
<dbReference type="GO" id="GO:0005886">
    <property type="term" value="C:plasma membrane"/>
    <property type="evidence" value="ECO:0007669"/>
    <property type="project" value="UniProtKB-SubCell"/>
</dbReference>